<feature type="transmembrane region" description="Helical" evidence="2">
    <location>
        <begin position="26"/>
        <end position="48"/>
    </location>
</feature>
<proteinExistence type="predicted"/>
<name>A0A6N6VYQ0_9BACT</name>
<dbReference type="NCBIfam" id="TIGR02532">
    <property type="entry name" value="IV_pilin_GFxxxE"/>
    <property type="match status" value="1"/>
</dbReference>
<keyword evidence="2" id="KW-1133">Transmembrane helix</keyword>
<keyword evidence="2" id="KW-0812">Transmembrane</keyword>
<feature type="compositionally biased region" description="Gly residues" evidence="1">
    <location>
        <begin position="238"/>
        <end position="251"/>
    </location>
</feature>
<dbReference type="RefSeq" id="WP_153418723.1">
    <property type="nucleotide sequence ID" value="NZ_WFLM01000002.1"/>
</dbReference>
<dbReference type="InterPro" id="IPR012902">
    <property type="entry name" value="N_methyl_site"/>
</dbReference>
<keyword evidence="4" id="KW-1185">Reference proteome</keyword>
<reference evidence="3 4" key="1">
    <citation type="submission" date="2019-10" db="EMBL/GenBank/DDBJ databases">
        <title>New species of Slilvanegrellaceae.</title>
        <authorList>
            <person name="Pitt A."/>
            <person name="Hahn M.W."/>
        </authorList>
    </citation>
    <scope>NUCLEOTIDE SEQUENCE [LARGE SCALE GENOMIC DNA]</scope>
    <source>
        <strain evidence="3 4">SP-Ram-0.45-NSY-1</strain>
    </source>
</reference>
<keyword evidence="2" id="KW-0472">Membrane</keyword>
<organism evidence="3 4">
    <name type="scientific">Silvanigrella paludirubra</name>
    <dbReference type="NCBI Taxonomy" id="2499159"/>
    <lineage>
        <taxon>Bacteria</taxon>
        <taxon>Pseudomonadati</taxon>
        <taxon>Bdellovibrionota</taxon>
        <taxon>Oligoflexia</taxon>
        <taxon>Silvanigrellales</taxon>
        <taxon>Silvanigrellaceae</taxon>
        <taxon>Silvanigrella</taxon>
    </lineage>
</organism>
<comment type="caution">
    <text evidence="3">The sequence shown here is derived from an EMBL/GenBank/DDBJ whole genome shotgun (WGS) entry which is preliminary data.</text>
</comment>
<evidence type="ECO:0000256" key="1">
    <source>
        <dbReference type="SAM" id="MobiDB-lite"/>
    </source>
</evidence>
<dbReference type="OrthoDB" id="5295072at2"/>
<evidence type="ECO:0000313" key="3">
    <source>
        <dbReference type="EMBL" id="KAB8039498.1"/>
    </source>
</evidence>
<sequence>MQTLLYQENKNLNLANQKINHSEKGFTLIECILAVGILSIVVASIVGLQSSIISVTQIATDGMRASWAVRSTIAQMQYLVEMQGQSKLPENTTFPWVTDNQFVITINRTELKDVKISQFLTSAMGVYNIVNPAGNENIDSERMFSSINNVLDQNLSSSPKGYFSNFTINVKWNSGLIPKTISEGFFFIDNDTFKGISEKLPKIGNSDDKDSGGDKSGSTSNGGSTSGGTNSGSNNGTPSGGAGGGAAGGSK</sequence>
<dbReference type="Proteomes" id="UP000437748">
    <property type="component" value="Unassembled WGS sequence"/>
</dbReference>
<dbReference type="EMBL" id="WFLM01000002">
    <property type="protein sequence ID" value="KAB8039498.1"/>
    <property type="molecule type" value="Genomic_DNA"/>
</dbReference>
<gene>
    <name evidence="3" type="ORF">GCL60_04390</name>
</gene>
<feature type="compositionally biased region" description="Basic and acidic residues" evidence="1">
    <location>
        <begin position="198"/>
        <end position="213"/>
    </location>
</feature>
<feature type="region of interest" description="Disordered" evidence="1">
    <location>
        <begin position="198"/>
        <end position="251"/>
    </location>
</feature>
<protein>
    <submittedName>
        <fullName evidence="3">Prepilin-type N-terminal cleavage/methylation domain-containing protein</fullName>
    </submittedName>
</protein>
<accession>A0A6N6VYQ0</accession>
<dbReference type="Pfam" id="PF07963">
    <property type="entry name" value="N_methyl"/>
    <property type="match status" value="1"/>
</dbReference>
<evidence type="ECO:0000256" key="2">
    <source>
        <dbReference type="SAM" id="Phobius"/>
    </source>
</evidence>
<dbReference type="AlphaFoldDB" id="A0A6N6VYQ0"/>
<evidence type="ECO:0000313" key="4">
    <source>
        <dbReference type="Proteomes" id="UP000437748"/>
    </source>
</evidence>